<dbReference type="EMBL" id="BMPI01000048">
    <property type="protein sequence ID" value="GGM63114.1"/>
    <property type="molecule type" value="Genomic_DNA"/>
</dbReference>
<proteinExistence type="predicted"/>
<feature type="region of interest" description="Disordered" evidence="2">
    <location>
        <begin position="121"/>
        <end position="149"/>
    </location>
</feature>
<dbReference type="RefSeq" id="WP_190254872.1">
    <property type="nucleotide sequence ID" value="NZ_BMPI01000048.1"/>
</dbReference>
<accession>A0A917U767</accession>
<evidence type="ECO:0000313" key="3">
    <source>
        <dbReference type="EMBL" id="GGM63114.1"/>
    </source>
</evidence>
<evidence type="ECO:0000313" key="4">
    <source>
        <dbReference type="Proteomes" id="UP000642070"/>
    </source>
</evidence>
<keyword evidence="4" id="KW-1185">Reference proteome</keyword>
<comment type="caution">
    <text evidence="3">The sequence shown here is derived from an EMBL/GenBank/DDBJ whole genome shotgun (WGS) entry which is preliminary data.</text>
</comment>
<evidence type="ECO:0008006" key="5">
    <source>
        <dbReference type="Google" id="ProtNLM"/>
    </source>
</evidence>
<organism evidence="3 4">
    <name type="scientific">Dactylosporangium sucinum</name>
    <dbReference type="NCBI Taxonomy" id="1424081"/>
    <lineage>
        <taxon>Bacteria</taxon>
        <taxon>Bacillati</taxon>
        <taxon>Actinomycetota</taxon>
        <taxon>Actinomycetes</taxon>
        <taxon>Micromonosporales</taxon>
        <taxon>Micromonosporaceae</taxon>
        <taxon>Dactylosporangium</taxon>
    </lineage>
</organism>
<dbReference type="Proteomes" id="UP000642070">
    <property type="component" value="Unassembled WGS sequence"/>
</dbReference>
<reference evidence="3" key="1">
    <citation type="journal article" date="2014" name="Int. J. Syst. Evol. Microbiol.">
        <title>Complete genome sequence of Corynebacterium casei LMG S-19264T (=DSM 44701T), isolated from a smear-ripened cheese.</title>
        <authorList>
            <consortium name="US DOE Joint Genome Institute (JGI-PGF)"/>
            <person name="Walter F."/>
            <person name="Albersmeier A."/>
            <person name="Kalinowski J."/>
            <person name="Ruckert C."/>
        </authorList>
    </citation>
    <scope>NUCLEOTIDE SEQUENCE</scope>
    <source>
        <strain evidence="3">JCM 19831</strain>
    </source>
</reference>
<protein>
    <recommendedName>
        <fullName evidence="5">DksA C4-type domain-containing protein</fullName>
    </recommendedName>
</protein>
<dbReference type="PROSITE" id="PS51128">
    <property type="entry name" value="ZF_DKSA_2"/>
    <property type="match status" value="1"/>
</dbReference>
<evidence type="ECO:0000256" key="2">
    <source>
        <dbReference type="SAM" id="MobiDB-lite"/>
    </source>
</evidence>
<sequence>MDIDTSPGIARGGRPCAARDAGRLRELAFLRVLLEEHRGRYRTQLRLLDQPRPQQHDAGTVDQSTLAAVTWRRLDDVDRALRALELGGYGVCTGCGNDIPIDHLMRHPAADRCPACIGDARPPAPSDHRHRAIRHERYPAIRPDTPTQR</sequence>
<dbReference type="AlphaFoldDB" id="A0A917U767"/>
<dbReference type="Gene3D" id="1.20.120.910">
    <property type="entry name" value="DksA, coiled-coil domain"/>
    <property type="match status" value="1"/>
</dbReference>
<gene>
    <name evidence="3" type="ORF">GCM10007977_075870</name>
</gene>
<feature type="zinc finger region" description="dksA C4-type" evidence="1">
    <location>
        <begin position="92"/>
        <end position="116"/>
    </location>
</feature>
<reference evidence="3" key="2">
    <citation type="submission" date="2020-09" db="EMBL/GenBank/DDBJ databases">
        <authorList>
            <person name="Sun Q."/>
            <person name="Ohkuma M."/>
        </authorList>
    </citation>
    <scope>NUCLEOTIDE SEQUENCE</scope>
    <source>
        <strain evidence="3">JCM 19831</strain>
    </source>
</reference>
<name>A0A917U767_9ACTN</name>
<evidence type="ECO:0000256" key="1">
    <source>
        <dbReference type="PROSITE-ProRule" id="PRU00510"/>
    </source>
</evidence>